<sequence length="350" mass="39224">DKRFDFGLRAQYFTLDVISDLAFGKPFGDLASDSDVYDYIHTTEQSMPNIVVAAVLPSLLHVLSLPLLRRLLPSENDATGFGRLIRMAKEIAGERFGPSKKTRQDMLGSFVTHGLTQGEASSEILMQILAGSDTTATAIRATLLHLITNPRVLATLRAEIERFQPSWPVVNEAEARKMPYLQAVIKEGLRIFPPVVGQMSKEVPEGGDTFKGVYLPEGTRVGYGAWGIFRRSDVWGQDADDFRPDRWLTADAGSLRSMETTLELVFGHGKWRCLGRNVAMMELQKIFVELLRRYDLVLCDPTRPWRSLNYGIFLQSQFWVRAYKLRGEQPSQDRSGENEVALPAVDAAGL</sequence>
<dbReference type="InterPro" id="IPR002401">
    <property type="entry name" value="Cyt_P450_E_grp-I"/>
</dbReference>
<dbReference type="RefSeq" id="XP_022467405.1">
    <property type="nucleotide sequence ID" value="XM_022626085.1"/>
</dbReference>
<keyword evidence="6" id="KW-1185">Reference proteome</keyword>
<dbReference type="Pfam" id="PF00067">
    <property type="entry name" value="p450"/>
    <property type="match status" value="1"/>
</dbReference>
<comment type="cofactor">
    <cofactor evidence="4">
        <name>heme</name>
        <dbReference type="ChEBI" id="CHEBI:30413"/>
    </cofactor>
</comment>
<dbReference type="GO" id="GO:0004497">
    <property type="term" value="F:monooxygenase activity"/>
    <property type="evidence" value="ECO:0007669"/>
    <property type="project" value="InterPro"/>
</dbReference>
<evidence type="ECO:0000256" key="3">
    <source>
        <dbReference type="ARBA" id="ARBA00023004"/>
    </source>
</evidence>
<dbReference type="SUPFAM" id="SSF48264">
    <property type="entry name" value="Cytochrome P450"/>
    <property type="match status" value="1"/>
</dbReference>
<reference evidence="5 6" key="1">
    <citation type="submission" date="2016-09" db="EMBL/GenBank/DDBJ databases">
        <authorList>
            <person name="Capua I."/>
            <person name="De Benedictis P."/>
            <person name="Joannis T."/>
            <person name="Lombin L.H."/>
            <person name="Cattoli G."/>
        </authorList>
    </citation>
    <scope>NUCLEOTIDE SEQUENCE [LARGE SCALE GENOMIC DNA]</scope>
    <source>
        <strain evidence="5 6">IMI 309357</strain>
    </source>
</reference>
<evidence type="ECO:0000313" key="6">
    <source>
        <dbReference type="Proteomes" id="UP000176998"/>
    </source>
</evidence>
<keyword evidence="1 4" id="KW-0349">Heme</keyword>
<evidence type="ECO:0000256" key="1">
    <source>
        <dbReference type="ARBA" id="ARBA00022617"/>
    </source>
</evidence>
<proteinExistence type="predicted"/>
<feature type="binding site" description="axial binding residue" evidence="4">
    <location>
        <position position="273"/>
    </location>
    <ligand>
        <name>heme</name>
        <dbReference type="ChEBI" id="CHEBI:30413"/>
    </ligand>
    <ligandPart>
        <name>Fe</name>
        <dbReference type="ChEBI" id="CHEBI:18248"/>
    </ligandPart>
</feature>
<dbReference type="EMBL" id="MJBS01000308">
    <property type="protein sequence ID" value="OHE90227.1"/>
    <property type="molecule type" value="Genomic_DNA"/>
</dbReference>
<evidence type="ECO:0000256" key="2">
    <source>
        <dbReference type="ARBA" id="ARBA00022723"/>
    </source>
</evidence>
<dbReference type="GeneID" id="34567595"/>
<dbReference type="InterPro" id="IPR036396">
    <property type="entry name" value="Cyt_P450_sf"/>
</dbReference>
<keyword evidence="2 4" id="KW-0479">Metal-binding</keyword>
<evidence type="ECO:0000313" key="5">
    <source>
        <dbReference type="EMBL" id="OHE90227.1"/>
    </source>
</evidence>
<protein>
    <submittedName>
        <fullName evidence="5">Cytochrome P450</fullName>
    </submittedName>
</protein>
<dbReference type="PRINTS" id="PR00463">
    <property type="entry name" value="EP450I"/>
</dbReference>
<dbReference type="PRINTS" id="PR00385">
    <property type="entry name" value="P450"/>
</dbReference>
<gene>
    <name evidence="5" type="ORF">CORC01_14477</name>
</gene>
<accession>A0A1G4AM29</accession>
<name>A0A1G4AM29_9PEZI</name>
<dbReference type="STRING" id="1209926.A0A1G4AM29"/>
<dbReference type="PANTHER" id="PTHR24305:SF168">
    <property type="entry name" value="P450, PUTATIVE (EUROFUNG)-RELATED"/>
    <property type="match status" value="1"/>
</dbReference>
<dbReference type="PANTHER" id="PTHR24305">
    <property type="entry name" value="CYTOCHROME P450"/>
    <property type="match status" value="1"/>
</dbReference>
<dbReference type="Gene3D" id="1.10.630.10">
    <property type="entry name" value="Cytochrome P450"/>
    <property type="match status" value="1"/>
</dbReference>
<dbReference type="InterPro" id="IPR050121">
    <property type="entry name" value="Cytochrome_P450_monoxygenase"/>
</dbReference>
<dbReference type="InterPro" id="IPR001128">
    <property type="entry name" value="Cyt_P450"/>
</dbReference>
<keyword evidence="3 4" id="KW-0408">Iron</keyword>
<organism evidence="5 6">
    <name type="scientific">Colletotrichum orchidophilum</name>
    <dbReference type="NCBI Taxonomy" id="1209926"/>
    <lineage>
        <taxon>Eukaryota</taxon>
        <taxon>Fungi</taxon>
        <taxon>Dikarya</taxon>
        <taxon>Ascomycota</taxon>
        <taxon>Pezizomycotina</taxon>
        <taxon>Sordariomycetes</taxon>
        <taxon>Hypocreomycetidae</taxon>
        <taxon>Glomerellales</taxon>
        <taxon>Glomerellaceae</taxon>
        <taxon>Colletotrichum</taxon>
    </lineage>
</organism>
<feature type="non-terminal residue" evidence="5">
    <location>
        <position position="1"/>
    </location>
</feature>
<comment type="caution">
    <text evidence="5">The sequence shown here is derived from an EMBL/GenBank/DDBJ whole genome shotgun (WGS) entry which is preliminary data.</text>
</comment>
<dbReference type="OrthoDB" id="1470350at2759"/>
<dbReference type="GO" id="GO:0016705">
    <property type="term" value="F:oxidoreductase activity, acting on paired donors, with incorporation or reduction of molecular oxygen"/>
    <property type="evidence" value="ECO:0007669"/>
    <property type="project" value="InterPro"/>
</dbReference>
<evidence type="ECO:0000256" key="4">
    <source>
        <dbReference type="PIRSR" id="PIRSR602401-1"/>
    </source>
</evidence>
<dbReference type="GO" id="GO:0005506">
    <property type="term" value="F:iron ion binding"/>
    <property type="evidence" value="ECO:0007669"/>
    <property type="project" value="InterPro"/>
</dbReference>
<dbReference type="GO" id="GO:0020037">
    <property type="term" value="F:heme binding"/>
    <property type="evidence" value="ECO:0007669"/>
    <property type="project" value="InterPro"/>
</dbReference>
<dbReference type="AlphaFoldDB" id="A0A1G4AM29"/>
<dbReference type="Proteomes" id="UP000176998">
    <property type="component" value="Unassembled WGS sequence"/>
</dbReference>